<dbReference type="RefSeq" id="WP_323247613.1">
    <property type="nucleotide sequence ID" value="NZ_JAYFUL010000006.1"/>
</dbReference>
<comment type="caution">
    <text evidence="6">The sequence shown here is derived from an EMBL/GenBank/DDBJ whole genome shotgun (WGS) entry which is preliminary data.</text>
</comment>
<dbReference type="InterPro" id="IPR001647">
    <property type="entry name" value="HTH_TetR"/>
</dbReference>
<keyword evidence="3" id="KW-0804">Transcription</keyword>
<keyword evidence="7" id="KW-1185">Reference proteome</keyword>
<reference evidence="6 7" key="1">
    <citation type="submission" date="2023-12" db="EMBL/GenBank/DDBJ databases">
        <title>Novel species of the genus Arcicella isolated from rivers.</title>
        <authorList>
            <person name="Lu H."/>
        </authorList>
    </citation>
    <scope>NUCLEOTIDE SEQUENCE [LARGE SCALE GENOMIC DNA]</scope>
    <source>
        <strain evidence="6 7">LMG 21963</strain>
    </source>
</reference>
<gene>
    <name evidence="6" type="ORF">VB264_05945</name>
</gene>
<dbReference type="PANTHER" id="PTHR47506:SF3">
    <property type="entry name" value="HTH-TYPE TRANSCRIPTIONAL REGULATOR LMRA"/>
    <property type="match status" value="1"/>
</dbReference>
<dbReference type="PANTHER" id="PTHR47506">
    <property type="entry name" value="TRANSCRIPTIONAL REGULATORY PROTEIN"/>
    <property type="match status" value="1"/>
</dbReference>
<accession>A0ABU5QLK5</accession>
<evidence type="ECO:0000259" key="5">
    <source>
        <dbReference type="PROSITE" id="PS50977"/>
    </source>
</evidence>
<evidence type="ECO:0000256" key="2">
    <source>
        <dbReference type="ARBA" id="ARBA00023125"/>
    </source>
</evidence>
<dbReference type="PROSITE" id="PS50977">
    <property type="entry name" value="HTH_TETR_2"/>
    <property type="match status" value="1"/>
</dbReference>
<dbReference type="Proteomes" id="UP001304671">
    <property type="component" value="Unassembled WGS sequence"/>
</dbReference>
<dbReference type="Pfam" id="PF16925">
    <property type="entry name" value="TetR_C_13"/>
    <property type="match status" value="1"/>
</dbReference>
<evidence type="ECO:0000313" key="7">
    <source>
        <dbReference type="Proteomes" id="UP001304671"/>
    </source>
</evidence>
<dbReference type="Pfam" id="PF00440">
    <property type="entry name" value="TetR_N"/>
    <property type="match status" value="1"/>
</dbReference>
<dbReference type="InterPro" id="IPR036271">
    <property type="entry name" value="Tet_transcr_reg_TetR-rel_C_sf"/>
</dbReference>
<dbReference type="SUPFAM" id="SSF46689">
    <property type="entry name" value="Homeodomain-like"/>
    <property type="match status" value="1"/>
</dbReference>
<dbReference type="InterPro" id="IPR011075">
    <property type="entry name" value="TetR_C"/>
</dbReference>
<keyword evidence="2 4" id="KW-0238">DNA-binding</keyword>
<dbReference type="PRINTS" id="PR00455">
    <property type="entry name" value="HTHTETR"/>
</dbReference>
<evidence type="ECO:0000256" key="3">
    <source>
        <dbReference type="ARBA" id="ARBA00023163"/>
    </source>
</evidence>
<dbReference type="InterPro" id="IPR009057">
    <property type="entry name" value="Homeodomain-like_sf"/>
</dbReference>
<evidence type="ECO:0000313" key="6">
    <source>
        <dbReference type="EMBL" id="MEA5257316.1"/>
    </source>
</evidence>
<dbReference type="Gene3D" id="1.10.357.10">
    <property type="entry name" value="Tetracycline Repressor, domain 2"/>
    <property type="match status" value="1"/>
</dbReference>
<feature type="domain" description="HTH tetR-type" evidence="5">
    <location>
        <begin position="8"/>
        <end position="68"/>
    </location>
</feature>
<dbReference type="EMBL" id="JAYFUL010000006">
    <property type="protein sequence ID" value="MEA5257316.1"/>
    <property type="molecule type" value="Genomic_DNA"/>
</dbReference>
<protein>
    <submittedName>
        <fullName evidence="6">TetR/AcrR family transcriptional regulator</fullName>
    </submittedName>
</protein>
<keyword evidence="1" id="KW-0805">Transcription regulation</keyword>
<evidence type="ECO:0000256" key="4">
    <source>
        <dbReference type="PROSITE-ProRule" id="PRU00335"/>
    </source>
</evidence>
<dbReference type="SUPFAM" id="SSF48498">
    <property type="entry name" value="Tetracyclin repressor-like, C-terminal domain"/>
    <property type="match status" value="1"/>
</dbReference>
<sequence>MAFIPRSEKTRAFIIETTAGIFNKKGYAGTSMSDLTEATKLTKGSIYGNFENKEEVALAAFEYNLSKRNQLITQQLEASNTNYDKLMAFPAIYSSAEMACFLEDGGCPLLNTGVEADDANELFRIKVAEGVTRWKQSLENIITAGIEAQEFSANTEISKTATSIIALIQGGVFLTKTTKNPLLLNQSLETIKEIIQKITL</sequence>
<evidence type="ECO:0000256" key="1">
    <source>
        <dbReference type="ARBA" id="ARBA00023015"/>
    </source>
</evidence>
<name>A0ABU5QLK5_9BACT</name>
<organism evidence="6 7">
    <name type="scientific">Arcicella aquatica</name>
    <dbReference type="NCBI Taxonomy" id="217141"/>
    <lineage>
        <taxon>Bacteria</taxon>
        <taxon>Pseudomonadati</taxon>
        <taxon>Bacteroidota</taxon>
        <taxon>Cytophagia</taxon>
        <taxon>Cytophagales</taxon>
        <taxon>Flectobacillaceae</taxon>
        <taxon>Arcicella</taxon>
    </lineage>
</organism>
<proteinExistence type="predicted"/>
<feature type="DNA-binding region" description="H-T-H motif" evidence="4">
    <location>
        <begin position="31"/>
        <end position="50"/>
    </location>
</feature>